<dbReference type="EMBL" id="JAKUCV010005983">
    <property type="protein sequence ID" value="KAJ4829159.1"/>
    <property type="molecule type" value="Genomic_DNA"/>
</dbReference>
<feature type="compositionally biased region" description="Low complexity" evidence="9">
    <location>
        <begin position="1372"/>
        <end position="1388"/>
    </location>
</feature>
<dbReference type="InterPro" id="IPR027417">
    <property type="entry name" value="P-loop_NTPase"/>
</dbReference>
<accession>A0A9Q0FCV2</accession>
<feature type="coiled-coil region" evidence="8">
    <location>
        <begin position="747"/>
        <end position="781"/>
    </location>
</feature>
<evidence type="ECO:0000256" key="9">
    <source>
        <dbReference type="SAM" id="MobiDB-lite"/>
    </source>
</evidence>
<dbReference type="Proteomes" id="UP001141552">
    <property type="component" value="Unassembled WGS sequence"/>
</dbReference>
<keyword evidence="4 8" id="KW-0175">Coiled coil</keyword>
<proteinExistence type="inferred from homology"/>
<feature type="coiled-coil region" evidence="8">
    <location>
        <begin position="817"/>
        <end position="885"/>
    </location>
</feature>
<feature type="region of interest" description="Disordered" evidence="9">
    <location>
        <begin position="1006"/>
        <end position="1034"/>
    </location>
</feature>
<reference evidence="11" key="1">
    <citation type="submission" date="2022-02" db="EMBL/GenBank/DDBJ databases">
        <authorList>
            <person name="Henning P.M."/>
            <person name="McCubbin A.G."/>
            <person name="Shore J.S."/>
        </authorList>
    </citation>
    <scope>NUCLEOTIDE SEQUENCE</scope>
    <source>
        <strain evidence="11">F60SS</strain>
        <tissue evidence="11">Leaves</tissue>
    </source>
</reference>
<sequence length="1417" mass="160386">MPFLSEATSAIKSRFGFHDRPSAPEAAVPSTPDVFNSVSRGHFTPGHSLASASVVRRIPLCEDDETMDRDRREVVLSSAAEPQRRFEFDEDPSFWKDRNVQVIIRLRPLSSSEISVQGHSKCVRQESCQTITWTGHPESRFTFDLVADEGVSQEKLFKVAGMPMVDNCMGGYNSCMFAYGQTGSGKTHTMLGDIEEGTRRHSVNCGMTPRVFEYLFTRIQKEKDVRKDEKIRYTCKCSFLEIYNEQILDLLDPSSTNLQIREDVKKGVYVENIKEIEVSSARDVIQQLVQGAANRKVAATNMNRASSRSHSVFTCIIESKWESQGVIHHRFARLNLVDLAGSERQKSSGAEGERLKEATNINKSLSTLGSLLFTLDSYFLIKLVIMNLVSISNGKSLHVPYRDSKLTFLLQDSLGGNSKTTIIANISPSICSSLETLSTLKFAQRAKFIKNNAIINEDASGDVIAMRMQIQQLKRENARLRALAHEGADTKDLDTSAVSFLGSPGSLKWEGIHGSFSPLMSERRISQKKDYEVALVGAFRREKDKDAALKALEAENQAALQLAKQREDEIQGLKMRLRFREAGIKRLEAVASGKISAETHLLKEKEEHLKEIAVLRTQVDRNQEVTRFAMENLRLKEEIRRHVLRFNNPKLKSLYEEGEREMMLQQITVLQNKLLEALDWKLMHESESVAVHFGFVLSQQKENLDMETESRDDQLIARQGQRSAWDSSINEENEFLRVQAIQNQSEIDTLHKQLDFCLQEKERLERLVNDLTKKLEEEGSSRAIDEGTRQADLPSLSTDIVNHNDQMEIKTMVDAIAAASQREAEAHEKAIRLSQENDDLQLNLQHFTDVNNDLQSKIKALIEEKNSLIEMYEKAMHERDELKRHLSSGGRRVESRRDLDCPEKLVEVDGGQCLQPCGSSLDIDEEHMVEDRMENVKIEAFADSEGASRLNEFEASGQCCMQIDMEEDKLIDPQLNEFSKSIGSDQNHTEADAPDAVTIISEIDVNPAPHSQGDRKEDSGDLINSRNFSGQETDLSNPLAIKAPEDIYLVRTKLETAHERISDSAKVLTALGLLEKDFFEFDKLLRELEAAEEGHRAKVQEFRSLEHVSSEMQEKKALADKKLSALRFSLSNFCASVAYYEQRESRARARVDASRSFLAQKKEELAHLQLQKGELDATLGKIQQSEVEIRNNHVMLKSKLEEENQRLENEKVLLTADNIENVDVTQRNWHLGGKATELLKSEEEKSKLQTEMKLSREKLALVRKEIEALKKRNEKIQVEMQAVQKEIQKGARSAEEMEHALQVVVQEKDTLLEVSESGMSEIQSMVLEYQQHVFDADLKVVEMKISEEEVQTALRRVEELRKAKLGSTEKMTNLLEGSSNNSGSSSLTERIEQELMGAQASLLEAKTLLGEGKPDNR</sequence>
<dbReference type="GO" id="GO:0003777">
    <property type="term" value="F:microtubule motor activity"/>
    <property type="evidence" value="ECO:0007669"/>
    <property type="project" value="InterPro"/>
</dbReference>
<evidence type="ECO:0000259" key="10">
    <source>
        <dbReference type="PROSITE" id="PS50067"/>
    </source>
</evidence>
<evidence type="ECO:0000256" key="6">
    <source>
        <dbReference type="ARBA" id="ARBA00034488"/>
    </source>
</evidence>
<dbReference type="FunFam" id="3.40.850.10:FF:000033">
    <property type="entry name" value="Kinesin-like protein KIN-12E"/>
    <property type="match status" value="1"/>
</dbReference>
<dbReference type="PRINTS" id="PR00380">
    <property type="entry name" value="KINESINHEAVY"/>
</dbReference>
<feature type="compositionally biased region" description="Polar residues" evidence="9">
    <location>
        <begin position="1022"/>
        <end position="1034"/>
    </location>
</feature>
<dbReference type="GO" id="GO:0005524">
    <property type="term" value="F:ATP binding"/>
    <property type="evidence" value="ECO:0007669"/>
    <property type="project" value="UniProtKB-UniRule"/>
</dbReference>
<feature type="coiled-coil region" evidence="8">
    <location>
        <begin position="456"/>
        <end position="483"/>
    </location>
</feature>
<dbReference type="PROSITE" id="PS00411">
    <property type="entry name" value="KINESIN_MOTOR_1"/>
    <property type="match status" value="1"/>
</dbReference>
<evidence type="ECO:0000256" key="1">
    <source>
        <dbReference type="ARBA" id="ARBA00022701"/>
    </source>
</evidence>
<evidence type="ECO:0000256" key="3">
    <source>
        <dbReference type="ARBA" id="ARBA00022840"/>
    </source>
</evidence>
<protein>
    <recommendedName>
        <fullName evidence="10">Kinesin motor domain-containing protein</fullName>
    </recommendedName>
</protein>
<dbReference type="SUPFAM" id="SSF52540">
    <property type="entry name" value="P-loop containing nucleoside triphosphate hydrolases"/>
    <property type="match status" value="1"/>
</dbReference>
<keyword evidence="1" id="KW-0493">Microtubule</keyword>
<feature type="binding site" evidence="7">
    <location>
        <begin position="180"/>
        <end position="187"/>
    </location>
    <ligand>
        <name>ATP</name>
        <dbReference type="ChEBI" id="CHEBI:30616"/>
    </ligand>
</feature>
<dbReference type="SMART" id="SM00129">
    <property type="entry name" value="KISc"/>
    <property type="match status" value="1"/>
</dbReference>
<dbReference type="InterPro" id="IPR036961">
    <property type="entry name" value="Kinesin_motor_dom_sf"/>
</dbReference>
<evidence type="ECO:0000313" key="12">
    <source>
        <dbReference type="Proteomes" id="UP001141552"/>
    </source>
</evidence>
<reference evidence="11" key="2">
    <citation type="journal article" date="2023" name="Plants (Basel)">
        <title>Annotation of the Turnera subulata (Passifloraceae) Draft Genome Reveals the S-Locus Evolved after the Divergence of Turneroideae from Passifloroideae in a Stepwise Manner.</title>
        <authorList>
            <person name="Henning P.M."/>
            <person name="Roalson E.H."/>
            <person name="Mir W."/>
            <person name="McCubbin A.G."/>
            <person name="Shore J.S."/>
        </authorList>
    </citation>
    <scope>NUCLEOTIDE SEQUENCE</scope>
    <source>
        <strain evidence="11">F60SS</strain>
    </source>
</reference>
<feature type="coiled-coil region" evidence="8">
    <location>
        <begin position="1158"/>
        <end position="1286"/>
    </location>
</feature>
<gene>
    <name evidence="11" type="ORF">Tsubulata_032718</name>
</gene>
<dbReference type="GO" id="GO:0007018">
    <property type="term" value="P:microtubule-based movement"/>
    <property type="evidence" value="ECO:0007669"/>
    <property type="project" value="InterPro"/>
</dbReference>
<dbReference type="OrthoDB" id="3176171at2759"/>
<dbReference type="InterPro" id="IPR044986">
    <property type="entry name" value="KIF15/KIN-12"/>
</dbReference>
<name>A0A9Q0FCV2_9ROSI</name>
<evidence type="ECO:0000256" key="8">
    <source>
        <dbReference type="SAM" id="Coils"/>
    </source>
</evidence>
<feature type="region of interest" description="Disordered" evidence="9">
    <location>
        <begin position="1371"/>
        <end position="1391"/>
    </location>
</feature>
<evidence type="ECO:0000256" key="4">
    <source>
        <dbReference type="ARBA" id="ARBA00023054"/>
    </source>
</evidence>
<keyword evidence="5 7" id="KW-0505">Motor protein</keyword>
<comment type="caution">
    <text evidence="11">The sequence shown here is derived from an EMBL/GenBank/DDBJ whole genome shotgun (WGS) entry which is preliminary data.</text>
</comment>
<dbReference type="GO" id="GO:0008017">
    <property type="term" value="F:microtubule binding"/>
    <property type="evidence" value="ECO:0007669"/>
    <property type="project" value="InterPro"/>
</dbReference>
<dbReference type="Gene3D" id="3.40.850.10">
    <property type="entry name" value="Kinesin motor domain"/>
    <property type="match status" value="1"/>
</dbReference>
<dbReference type="PROSITE" id="PS50067">
    <property type="entry name" value="KINESIN_MOTOR_2"/>
    <property type="match status" value="1"/>
</dbReference>
<evidence type="ECO:0000256" key="5">
    <source>
        <dbReference type="ARBA" id="ARBA00023175"/>
    </source>
</evidence>
<dbReference type="PANTHER" id="PTHR37739">
    <property type="entry name" value="KINESIN-LIKE PROTEIN KIN-12D"/>
    <property type="match status" value="1"/>
</dbReference>
<comment type="similarity">
    <text evidence="6">Belongs to the TRAFAC class myosin-kinesin ATPase superfamily. Kinesin family. KIN-12 subfamily.</text>
</comment>
<keyword evidence="12" id="KW-1185">Reference proteome</keyword>
<evidence type="ECO:0000256" key="2">
    <source>
        <dbReference type="ARBA" id="ARBA00022741"/>
    </source>
</evidence>
<organism evidence="11 12">
    <name type="scientific">Turnera subulata</name>
    <dbReference type="NCBI Taxonomy" id="218843"/>
    <lineage>
        <taxon>Eukaryota</taxon>
        <taxon>Viridiplantae</taxon>
        <taxon>Streptophyta</taxon>
        <taxon>Embryophyta</taxon>
        <taxon>Tracheophyta</taxon>
        <taxon>Spermatophyta</taxon>
        <taxon>Magnoliopsida</taxon>
        <taxon>eudicotyledons</taxon>
        <taxon>Gunneridae</taxon>
        <taxon>Pentapetalae</taxon>
        <taxon>rosids</taxon>
        <taxon>fabids</taxon>
        <taxon>Malpighiales</taxon>
        <taxon>Passifloraceae</taxon>
        <taxon>Turnera</taxon>
    </lineage>
</organism>
<evidence type="ECO:0000313" key="11">
    <source>
        <dbReference type="EMBL" id="KAJ4829159.1"/>
    </source>
</evidence>
<dbReference type="GO" id="GO:0005874">
    <property type="term" value="C:microtubule"/>
    <property type="evidence" value="ECO:0007669"/>
    <property type="project" value="UniProtKB-KW"/>
</dbReference>
<feature type="domain" description="Kinesin motor" evidence="10">
    <location>
        <begin position="99"/>
        <end position="449"/>
    </location>
</feature>
<dbReference type="InterPro" id="IPR001752">
    <property type="entry name" value="Kinesin_motor_dom"/>
</dbReference>
<dbReference type="PANTHER" id="PTHR37739:SF14">
    <property type="entry name" value="KINESIN-LIKE PROTEIN KIN-12E"/>
    <property type="match status" value="1"/>
</dbReference>
<keyword evidence="2 7" id="KW-0547">Nucleotide-binding</keyword>
<evidence type="ECO:0000256" key="7">
    <source>
        <dbReference type="PROSITE-ProRule" id="PRU00283"/>
    </source>
</evidence>
<keyword evidence="3 7" id="KW-0067">ATP-binding</keyword>
<dbReference type="InterPro" id="IPR019821">
    <property type="entry name" value="Kinesin_motor_CS"/>
</dbReference>
<dbReference type="Pfam" id="PF00225">
    <property type="entry name" value="Kinesin"/>
    <property type="match status" value="1"/>
</dbReference>